<dbReference type="PANTHER" id="PTHR33751">
    <property type="entry name" value="CBB3-TYPE CYTOCHROME C OXIDASE SUBUNIT FIXP"/>
    <property type="match status" value="1"/>
</dbReference>
<dbReference type="EMBL" id="FODE01000038">
    <property type="protein sequence ID" value="SEO14682.1"/>
    <property type="molecule type" value="Genomic_DNA"/>
</dbReference>
<sequence>MPASHPVLTRCVVSVVFASLASVVWAGDGQADARVLAGPCASCHGPDGRSPGAIPSIAGLPEAGLQQRLTAFRDGSADDATVMGRLMRGYDDAQIAALARWFSEIEQ</sequence>
<dbReference type="PROSITE" id="PS51007">
    <property type="entry name" value="CYTC"/>
    <property type="match status" value="1"/>
</dbReference>
<gene>
    <name evidence="7" type="ORF">SAMN04489859_103823</name>
</gene>
<evidence type="ECO:0000256" key="4">
    <source>
        <dbReference type="PROSITE-ProRule" id="PRU00433"/>
    </source>
</evidence>
<name>A0A1H8MB90_9RHOB</name>
<feature type="chain" id="PRO_5011480274" evidence="5">
    <location>
        <begin position="27"/>
        <end position="107"/>
    </location>
</feature>
<dbReference type="GO" id="GO:0046872">
    <property type="term" value="F:metal ion binding"/>
    <property type="evidence" value="ECO:0007669"/>
    <property type="project" value="UniProtKB-KW"/>
</dbReference>
<keyword evidence="1 4" id="KW-0349">Heme</keyword>
<evidence type="ECO:0000256" key="1">
    <source>
        <dbReference type="ARBA" id="ARBA00022617"/>
    </source>
</evidence>
<evidence type="ECO:0000256" key="5">
    <source>
        <dbReference type="SAM" id="SignalP"/>
    </source>
</evidence>
<feature type="domain" description="Cytochrome c" evidence="6">
    <location>
        <begin position="27"/>
        <end position="106"/>
    </location>
</feature>
<dbReference type="PANTHER" id="PTHR33751:SF1">
    <property type="entry name" value="CBB3-TYPE CYTOCHROME C OXIDASE SUBUNIT FIXP"/>
    <property type="match status" value="1"/>
</dbReference>
<evidence type="ECO:0000256" key="2">
    <source>
        <dbReference type="ARBA" id="ARBA00022723"/>
    </source>
</evidence>
<keyword evidence="3 4" id="KW-0408">Iron</keyword>
<dbReference type="Gene3D" id="1.10.760.10">
    <property type="entry name" value="Cytochrome c-like domain"/>
    <property type="match status" value="1"/>
</dbReference>
<keyword evidence="8" id="KW-1185">Reference proteome</keyword>
<dbReference type="GO" id="GO:0020037">
    <property type="term" value="F:heme binding"/>
    <property type="evidence" value="ECO:0007669"/>
    <property type="project" value="InterPro"/>
</dbReference>
<dbReference type="Pfam" id="PF00034">
    <property type="entry name" value="Cytochrom_C"/>
    <property type="match status" value="1"/>
</dbReference>
<dbReference type="InterPro" id="IPR036909">
    <property type="entry name" value="Cyt_c-like_dom_sf"/>
</dbReference>
<dbReference type="Proteomes" id="UP000199054">
    <property type="component" value="Unassembled WGS sequence"/>
</dbReference>
<protein>
    <submittedName>
        <fullName evidence="7">Cytochrome c553</fullName>
    </submittedName>
</protein>
<evidence type="ECO:0000313" key="7">
    <source>
        <dbReference type="EMBL" id="SEO14682.1"/>
    </source>
</evidence>
<feature type="signal peptide" evidence="5">
    <location>
        <begin position="1"/>
        <end position="26"/>
    </location>
</feature>
<evidence type="ECO:0000256" key="3">
    <source>
        <dbReference type="ARBA" id="ARBA00023004"/>
    </source>
</evidence>
<dbReference type="GO" id="GO:0009055">
    <property type="term" value="F:electron transfer activity"/>
    <property type="evidence" value="ECO:0007669"/>
    <property type="project" value="InterPro"/>
</dbReference>
<dbReference type="STRING" id="34002.SAMN04489859_103823"/>
<dbReference type="InterPro" id="IPR009056">
    <property type="entry name" value="Cyt_c-like_dom"/>
</dbReference>
<accession>A0A1H8MB90</accession>
<evidence type="ECO:0000259" key="6">
    <source>
        <dbReference type="PROSITE" id="PS51007"/>
    </source>
</evidence>
<dbReference type="SUPFAM" id="SSF46626">
    <property type="entry name" value="Cytochrome c"/>
    <property type="match status" value="1"/>
</dbReference>
<keyword evidence="5" id="KW-0732">Signal</keyword>
<organism evidence="7 8">
    <name type="scientific">Paracoccus alcaliphilus</name>
    <dbReference type="NCBI Taxonomy" id="34002"/>
    <lineage>
        <taxon>Bacteria</taxon>
        <taxon>Pseudomonadati</taxon>
        <taxon>Pseudomonadota</taxon>
        <taxon>Alphaproteobacteria</taxon>
        <taxon>Rhodobacterales</taxon>
        <taxon>Paracoccaceae</taxon>
        <taxon>Paracoccus</taxon>
    </lineage>
</organism>
<dbReference type="OrthoDB" id="9805828at2"/>
<dbReference type="InterPro" id="IPR050597">
    <property type="entry name" value="Cytochrome_c_Oxidase_Subunit"/>
</dbReference>
<keyword evidence="2 4" id="KW-0479">Metal-binding</keyword>
<proteinExistence type="predicted"/>
<dbReference type="RefSeq" id="WP_090616495.1">
    <property type="nucleotide sequence ID" value="NZ_CP067126.1"/>
</dbReference>
<evidence type="ECO:0000313" key="8">
    <source>
        <dbReference type="Proteomes" id="UP000199054"/>
    </source>
</evidence>
<reference evidence="7 8" key="1">
    <citation type="submission" date="2016-10" db="EMBL/GenBank/DDBJ databases">
        <authorList>
            <person name="de Groot N.N."/>
        </authorList>
    </citation>
    <scope>NUCLEOTIDE SEQUENCE [LARGE SCALE GENOMIC DNA]</scope>
    <source>
        <strain evidence="7 8">DSM 8512</strain>
    </source>
</reference>
<dbReference type="AlphaFoldDB" id="A0A1H8MB90"/>